<feature type="compositionally biased region" description="Gly residues" evidence="2">
    <location>
        <begin position="168"/>
        <end position="179"/>
    </location>
</feature>
<protein>
    <submittedName>
        <fullName evidence="3">Src homology 2 domain containing transforming protein D, b</fullName>
    </submittedName>
</protein>
<proteinExistence type="predicted"/>
<feature type="region of interest" description="Disordered" evidence="2">
    <location>
        <begin position="230"/>
        <end position="256"/>
    </location>
</feature>
<keyword evidence="1" id="KW-0727">SH2 domain</keyword>
<dbReference type="AlphaFoldDB" id="A0A8C4ZIX5"/>
<evidence type="ECO:0000313" key="3">
    <source>
        <dbReference type="Ensembl" id="ENSGMOP00000015828.2"/>
    </source>
</evidence>
<sequence>MAKWLKDYLSFGSRRVPPQPPTPDYTESEILRAYRLQKNMDFEDPYEDAENRSRCDPGPPDTPSTPVYGSPMKCSNLDMKSPKHRLIKVDSQDLGRTKILLSAISLEDQQEPVIPSAPLARETDYSDPFDARSDLRTEPDLGPVTPCENNGYMEPYEAQRVLTELQRGTGGGGGGGRVRGGVQLYDTPYEDERGRRLPQDDERPADEYDQPWEWKKDNISKALAVQFDGAEWDRSPPPTDRLRPLGPRHSPLAGGGLKFRMPQESHTMMGERVDPGLPLEKQVYVL</sequence>
<dbReference type="Proteomes" id="UP000694546">
    <property type="component" value="Chromosome 12"/>
</dbReference>
<accession>A0A8C4ZIX5</accession>
<reference evidence="3" key="2">
    <citation type="submission" date="2025-09" db="UniProtKB">
        <authorList>
            <consortium name="Ensembl"/>
        </authorList>
    </citation>
    <scope>IDENTIFICATION</scope>
</reference>
<name>A0A8C4ZIX5_GADMO</name>
<evidence type="ECO:0000256" key="2">
    <source>
        <dbReference type="SAM" id="MobiDB-lite"/>
    </source>
</evidence>
<feature type="region of interest" description="Disordered" evidence="2">
    <location>
        <begin position="168"/>
        <end position="209"/>
    </location>
</feature>
<keyword evidence="4" id="KW-1185">Reference proteome</keyword>
<feature type="compositionally biased region" description="Basic and acidic residues" evidence="2">
    <location>
        <begin position="190"/>
        <end position="209"/>
    </location>
</feature>
<dbReference type="GeneTree" id="ENSGT00940000159004"/>
<dbReference type="PANTHER" id="PTHR15127:SF33">
    <property type="entry name" value="SH2 DOMAIN-CONTAINING ADAPTER PROTEIN D"/>
    <property type="match status" value="1"/>
</dbReference>
<feature type="region of interest" description="Disordered" evidence="2">
    <location>
        <begin position="37"/>
        <end position="70"/>
    </location>
</feature>
<evidence type="ECO:0000256" key="1">
    <source>
        <dbReference type="ARBA" id="ARBA00022999"/>
    </source>
</evidence>
<dbReference type="GO" id="GO:0001784">
    <property type="term" value="F:phosphotyrosine residue binding"/>
    <property type="evidence" value="ECO:0007669"/>
    <property type="project" value="TreeGrafter"/>
</dbReference>
<dbReference type="PANTHER" id="PTHR15127">
    <property type="entry name" value="HEAVYWEIGHT, ISOFORM A"/>
    <property type="match status" value="1"/>
</dbReference>
<evidence type="ECO:0000313" key="4">
    <source>
        <dbReference type="Proteomes" id="UP000694546"/>
    </source>
</evidence>
<dbReference type="Ensembl" id="ENSGMOT00000016232.2">
    <property type="protein sequence ID" value="ENSGMOP00000015828.2"/>
    <property type="gene ID" value="ENSGMOG00000014780.2"/>
</dbReference>
<reference evidence="3" key="1">
    <citation type="submission" date="2025-08" db="UniProtKB">
        <authorList>
            <consortium name="Ensembl"/>
        </authorList>
    </citation>
    <scope>IDENTIFICATION</scope>
</reference>
<dbReference type="OMA" id="SELPCKA"/>
<feature type="region of interest" description="Disordered" evidence="2">
    <location>
        <begin position="132"/>
        <end position="151"/>
    </location>
</feature>
<organism evidence="3 4">
    <name type="scientific">Gadus morhua</name>
    <name type="common">Atlantic cod</name>
    <dbReference type="NCBI Taxonomy" id="8049"/>
    <lineage>
        <taxon>Eukaryota</taxon>
        <taxon>Metazoa</taxon>
        <taxon>Chordata</taxon>
        <taxon>Craniata</taxon>
        <taxon>Vertebrata</taxon>
        <taxon>Euteleostomi</taxon>
        <taxon>Actinopterygii</taxon>
        <taxon>Neopterygii</taxon>
        <taxon>Teleostei</taxon>
        <taxon>Neoteleostei</taxon>
        <taxon>Acanthomorphata</taxon>
        <taxon>Zeiogadaria</taxon>
        <taxon>Gadariae</taxon>
        <taxon>Gadiformes</taxon>
        <taxon>Gadoidei</taxon>
        <taxon>Gadidae</taxon>
        <taxon>Gadus</taxon>
    </lineage>
</organism>
<dbReference type="InterPro" id="IPR051846">
    <property type="entry name" value="SH2_domain_adapters"/>
</dbReference>